<accession>A0ABU8UF40</accession>
<name>A0ABU8UF40_9ACTN</name>
<evidence type="ECO:0000313" key="2">
    <source>
        <dbReference type="Proteomes" id="UP001376459"/>
    </source>
</evidence>
<sequence length="136" mass="15310">MTTCHGDDYDQADEVWQQAKEADREEVTTSRYPVLYPPDSWDVMSMLALYEPGVTYRRQQDGELLHPDGSWARATATGFLDSPTVHQSGTRLLVTTLERIRNRLNREGSLPAYGACVTITPDGVTTLKRGSWTFTL</sequence>
<proteinExistence type="predicted"/>
<organism evidence="1 2">
    <name type="scientific">Streptomyces machairae</name>
    <dbReference type="NCBI Taxonomy" id="3134109"/>
    <lineage>
        <taxon>Bacteria</taxon>
        <taxon>Bacillati</taxon>
        <taxon>Actinomycetota</taxon>
        <taxon>Actinomycetes</taxon>
        <taxon>Kitasatosporales</taxon>
        <taxon>Streptomycetaceae</taxon>
        <taxon>Streptomyces</taxon>
    </lineage>
</organism>
<protein>
    <submittedName>
        <fullName evidence="1">Uncharacterized protein</fullName>
    </submittedName>
</protein>
<comment type="caution">
    <text evidence="1">The sequence shown here is derived from an EMBL/GenBank/DDBJ whole genome shotgun (WGS) entry which is preliminary data.</text>
</comment>
<evidence type="ECO:0000313" key="1">
    <source>
        <dbReference type="EMBL" id="MEJ8667521.1"/>
    </source>
</evidence>
<dbReference type="EMBL" id="JBBKAK010000001">
    <property type="protein sequence ID" value="MEJ8667521.1"/>
    <property type="molecule type" value="Genomic_DNA"/>
</dbReference>
<dbReference type="Proteomes" id="UP001376459">
    <property type="component" value="Unassembled WGS sequence"/>
</dbReference>
<gene>
    <name evidence="1" type="ORF">WKI71_00085</name>
</gene>
<reference evidence="1 2" key="1">
    <citation type="submission" date="2024-03" db="EMBL/GenBank/DDBJ databases">
        <title>Novel Streptomyces species of biotechnological and ecological value are a feature of Machair soil.</title>
        <authorList>
            <person name="Prole J.R."/>
            <person name="Goodfellow M."/>
            <person name="Allenby N."/>
            <person name="Ward A.C."/>
        </authorList>
    </citation>
    <scope>NUCLEOTIDE SEQUENCE [LARGE SCALE GENOMIC DNA]</scope>
    <source>
        <strain evidence="1 2">MS1.AVA.1</strain>
    </source>
</reference>
<keyword evidence="2" id="KW-1185">Reference proteome</keyword>